<gene>
    <name evidence="6" type="ORF">DDR33_00725</name>
</gene>
<evidence type="ECO:0000313" key="7">
    <source>
        <dbReference type="Proteomes" id="UP000245647"/>
    </source>
</evidence>
<dbReference type="GO" id="GO:0005886">
    <property type="term" value="C:plasma membrane"/>
    <property type="evidence" value="ECO:0007669"/>
    <property type="project" value="UniProtKB-SubCell"/>
</dbReference>
<dbReference type="EMBL" id="QEAS01000001">
    <property type="protein sequence ID" value="PWG82748.1"/>
    <property type="molecule type" value="Genomic_DNA"/>
</dbReference>
<comment type="caution">
    <text evidence="6">The sequence shown here is derived from an EMBL/GenBank/DDBJ whole genome shotgun (WGS) entry which is preliminary data.</text>
</comment>
<proteinExistence type="inferred from homology"/>
<dbReference type="PANTHER" id="PTHR43701:SF12">
    <property type="entry name" value="MEMBRANE TRANSPORTER PROTEIN YTNM-RELATED"/>
    <property type="match status" value="1"/>
</dbReference>
<keyword evidence="4 5" id="KW-0472">Membrane</keyword>
<organism evidence="6 7">
    <name type="scientific">Pararcticibacter amylolyticus</name>
    <dbReference type="NCBI Taxonomy" id="2173175"/>
    <lineage>
        <taxon>Bacteria</taxon>
        <taxon>Pseudomonadati</taxon>
        <taxon>Bacteroidota</taxon>
        <taxon>Sphingobacteriia</taxon>
        <taxon>Sphingobacteriales</taxon>
        <taxon>Sphingobacteriaceae</taxon>
        <taxon>Pararcticibacter</taxon>
    </lineage>
</organism>
<comment type="subcellular location">
    <subcellularLocation>
        <location evidence="5">Cell membrane</location>
        <topology evidence="5">Multi-pass membrane protein</topology>
    </subcellularLocation>
    <subcellularLocation>
        <location evidence="1">Membrane</location>
        <topology evidence="1">Multi-pass membrane protein</topology>
    </subcellularLocation>
</comment>
<dbReference type="Proteomes" id="UP000245647">
    <property type="component" value="Unassembled WGS sequence"/>
</dbReference>
<dbReference type="OrthoDB" id="45564at2"/>
<feature type="transmembrane region" description="Helical" evidence="5">
    <location>
        <begin position="300"/>
        <end position="319"/>
    </location>
</feature>
<evidence type="ECO:0000256" key="2">
    <source>
        <dbReference type="ARBA" id="ARBA00022692"/>
    </source>
</evidence>
<evidence type="ECO:0000256" key="5">
    <source>
        <dbReference type="RuleBase" id="RU363041"/>
    </source>
</evidence>
<accession>A0A2U2PN50</accession>
<keyword evidence="5" id="KW-1003">Cell membrane</keyword>
<protein>
    <recommendedName>
        <fullName evidence="5">Probable membrane transporter protein</fullName>
    </recommendedName>
</protein>
<feature type="transmembrane region" description="Helical" evidence="5">
    <location>
        <begin position="104"/>
        <end position="128"/>
    </location>
</feature>
<dbReference type="AlphaFoldDB" id="A0A2U2PN50"/>
<dbReference type="PANTHER" id="PTHR43701">
    <property type="entry name" value="MEMBRANE TRANSPORTER PROTEIN MJ0441-RELATED"/>
    <property type="match status" value="1"/>
</dbReference>
<feature type="transmembrane region" description="Helical" evidence="5">
    <location>
        <begin position="65"/>
        <end position="84"/>
    </location>
</feature>
<feature type="transmembrane region" description="Helical" evidence="5">
    <location>
        <begin position="172"/>
        <end position="195"/>
    </location>
</feature>
<reference evidence="6 7" key="1">
    <citation type="submission" date="2018-04" db="EMBL/GenBank/DDBJ databases">
        <title>Pedobacter chongqingensis sp. nov., isolated from a rottenly hemp rope.</title>
        <authorList>
            <person name="Cai Y."/>
        </authorList>
    </citation>
    <scope>NUCLEOTIDE SEQUENCE [LARGE SCALE GENOMIC DNA]</scope>
    <source>
        <strain evidence="6 7">FJ4-8</strain>
    </source>
</reference>
<dbReference type="Pfam" id="PF01925">
    <property type="entry name" value="TauE"/>
    <property type="match status" value="1"/>
</dbReference>
<dbReference type="InterPro" id="IPR002781">
    <property type="entry name" value="TM_pro_TauE-like"/>
</dbReference>
<sequence length="347" mass="36926">MTPDLITAYDLILIRSPGTSFTREVIRLARENGVLVSVLDAEDRGKNVARFNAGERYWKKIASRCLFALGFILTGSVIASYYPLGNLLTAIETFGKSLDLDATFGVMLLAGFVAQMVDGALGMGYGVISTTMLLSTGLNPAAISGSIHTAEMFSSGASGFSHYRFGNINKKLFRTLLLPGVIGAIAGALLLSYLGEQYGSWMRPVLSVYTLLLGLRILRNAFKKKNESRKVKHAGWLAGAGGFLDSFGGGGWGPLVTSTLISKGKTPRYIIGTVSLTEFFVTLGSALTFFVMLGTSHIETIAGLIIGGLLAAPIAARLAGKLKTKTMLIAVGVLVIISSLRIIIKAF</sequence>
<dbReference type="InterPro" id="IPR051598">
    <property type="entry name" value="TSUP/Inactive_protease-like"/>
</dbReference>
<evidence type="ECO:0000256" key="1">
    <source>
        <dbReference type="ARBA" id="ARBA00004141"/>
    </source>
</evidence>
<feature type="transmembrane region" description="Helical" evidence="5">
    <location>
        <begin position="269"/>
        <end position="294"/>
    </location>
</feature>
<evidence type="ECO:0000256" key="4">
    <source>
        <dbReference type="ARBA" id="ARBA00023136"/>
    </source>
</evidence>
<comment type="similarity">
    <text evidence="5">Belongs to the 4-toluene sulfonate uptake permease (TSUP) (TC 2.A.102) family.</text>
</comment>
<keyword evidence="7" id="KW-1185">Reference proteome</keyword>
<name>A0A2U2PN50_9SPHI</name>
<evidence type="ECO:0000313" key="6">
    <source>
        <dbReference type="EMBL" id="PWG82748.1"/>
    </source>
</evidence>
<keyword evidence="2 5" id="KW-0812">Transmembrane</keyword>
<keyword evidence="3 5" id="KW-1133">Transmembrane helix</keyword>
<evidence type="ECO:0000256" key="3">
    <source>
        <dbReference type="ARBA" id="ARBA00022989"/>
    </source>
</evidence>
<feature type="transmembrane region" description="Helical" evidence="5">
    <location>
        <begin position="326"/>
        <end position="344"/>
    </location>
</feature>